<dbReference type="AlphaFoldDB" id="X0T3Z9"/>
<proteinExistence type="predicted"/>
<comment type="caution">
    <text evidence="1">The sequence shown here is derived from an EMBL/GenBank/DDBJ whole genome shotgun (WGS) entry which is preliminary data.</text>
</comment>
<feature type="non-terminal residue" evidence="1">
    <location>
        <position position="1"/>
    </location>
</feature>
<gene>
    <name evidence="1" type="ORF">S01H1_20577</name>
</gene>
<evidence type="ECO:0000313" key="1">
    <source>
        <dbReference type="EMBL" id="GAF88218.1"/>
    </source>
</evidence>
<sequence length="69" mass="7757">VTCAILGEWALNEIGVPSRRMNIKTPDGWHQVCLSNDNSVFITVTSGGSADVVEIEGHWGKFLYNYFRR</sequence>
<reference evidence="1" key="1">
    <citation type="journal article" date="2014" name="Front. Microbiol.">
        <title>High frequency of phylogenetically diverse reductive dehalogenase-homologous genes in deep subseafloor sedimentary metagenomes.</title>
        <authorList>
            <person name="Kawai M."/>
            <person name="Futagami T."/>
            <person name="Toyoda A."/>
            <person name="Takaki Y."/>
            <person name="Nishi S."/>
            <person name="Hori S."/>
            <person name="Arai W."/>
            <person name="Tsubouchi T."/>
            <person name="Morono Y."/>
            <person name="Uchiyama I."/>
            <person name="Ito T."/>
            <person name="Fujiyama A."/>
            <person name="Inagaki F."/>
            <person name="Takami H."/>
        </authorList>
    </citation>
    <scope>NUCLEOTIDE SEQUENCE</scope>
    <source>
        <strain evidence="1">Expedition CK06-06</strain>
    </source>
</reference>
<dbReference type="EMBL" id="BARS01011280">
    <property type="protein sequence ID" value="GAF88218.1"/>
    <property type="molecule type" value="Genomic_DNA"/>
</dbReference>
<protein>
    <submittedName>
        <fullName evidence="1">Uncharacterized protein</fullName>
    </submittedName>
</protein>
<organism evidence="1">
    <name type="scientific">marine sediment metagenome</name>
    <dbReference type="NCBI Taxonomy" id="412755"/>
    <lineage>
        <taxon>unclassified sequences</taxon>
        <taxon>metagenomes</taxon>
        <taxon>ecological metagenomes</taxon>
    </lineage>
</organism>
<name>X0T3Z9_9ZZZZ</name>
<accession>X0T3Z9</accession>